<dbReference type="Gene3D" id="3.40.50.300">
    <property type="entry name" value="P-loop containing nucleotide triphosphate hydrolases"/>
    <property type="match status" value="1"/>
</dbReference>
<sequence length="49" mass="5393">DGMGAKKNVFIIGATNRPDIIDSAILRPGRLDQLIYIPLPDDKSRMAIL</sequence>
<feature type="non-terminal residue" evidence="5">
    <location>
        <position position="1"/>
    </location>
</feature>
<dbReference type="GO" id="GO:0034098">
    <property type="term" value="C:VCP-NPL4-UFD1 AAA ATPase complex"/>
    <property type="evidence" value="ECO:0007669"/>
    <property type="project" value="TreeGrafter"/>
</dbReference>
<evidence type="ECO:0000256" key="2">
    <source>
        <dbReference type="ARBA" id="ARBA00022840"/>
    </source>
</evidence>
<dbReference type="GO" id="GO:0005634">
    <property type="term" value="C:nucleus"/>
    <property type="evidence" value="ECO:0007669"/>
    <property type="project" value="TreeGrafter"/>
</dbReference>
<feature type="domain" description="ATPase AAA-type core" evidence="4">
    <location>
        <begin position="6"/>
        <end position="39"/>
    </location>
</feature>
<reference evidence="5" key="1">
    <citation type="submission" date="2021-02" db="EMBL/GenBank/DDBJ databases">
        <authorList>
            <person name="Nowell W R."/>
        </authorList>
    </citation>
    <scope>NUCLEOTIDE SEQUENCE</scope>
</reference>
<feature type="non-terminal residue" evidence="5">
    <location>
        <position position="49"/>
    </location>
</feature>
<proteinExistence type="inferred from homology"/>
<dbReference type="Gene3D" id="1.10.8.60">
    <property type="match status" value="1"/>
</dbReference>
<dbReference type="InterPro" id="IPR050168">
    <property type="entry name" value="AAA_ATPase_domain"/>
</dbReference>
<dbReference type="InterPro" id="IPR003960">
    <property type="entry name" value="ATPase_AAA_CS"/>
</dbReference>
<protein>
    <recommendedName>
        <fullName evidence="4">ATPase AAA-type core domain-containing protein</fullName>
    </recommendedName>
</protein>
<dbReference type="InterPro" id="IPR027417">
    <property type="entry name" value="P-loop_NTPase"/>
</dbReference>
<evidence type="ECO:0000313" key="5">
    <source>
        <dbReference type="EMBL" id="CAF4330806.1"/>
    </source>
</evidence>
<dbReference type="GO" id="GO:0016887">
    <property type="term" value="F:ATP hydrolysis activity"/>
    <property type="evidence" value="ECO:0007669"/>
    <property type="project" value="InterPro"/>
</dbReference>
<organism evidence="5 6">
    <name type="scientific">Rotaria sordida</name>
    <dbReference type="NCBI Taxonomy" id="392033"/>
    <lineage>
        <taxon>Eukaryota</taxon>
        <taxon>Metazoa</taxon>
        <taxon>Spiralia</taxon>
        <taxon>Gnathifera</taxon>
        <taxon>Rotifera</taxon>
        <taxon>Eurotatoria</taxon>
        <taxon>Bdelloidea</taxon>
        <taxon>Philodinida</taxon>
        <taxon>Philodinidae</taxon>
        <taxon>Rotaria</taxon>
    </lineage>
</organism>
<evidence type="ECO:0000256" key="1">
    <source>
        <dbReference type="ARBA" id="ARBA00022741"/>
    </source>
</evidence>
<dbReference type="GO" id="GO:0051228">
    <property type="term" value="P:mitotic spindle disassembly"/>
    <property type="evidence" value="ECO:0007669"/>
    <property type="project" value="TreeGrafter"/>
</dbReference>
<keyword evidence="1 3" id="KW-0547">Nucleotide-binding</keyword>
<dbReference type="EMBL" id="CAJOBE010042469">
    <property type="protein sequence ID" value="CAF4330806.1"/>
    <property type="molecule type" value="Genomic_DNA"/>
</dbReference>
<dbReference type="GO" id="GO:0030970">
    <property type="term" value="P:retrograde protein transport, ER to cytosol"/>
    <property type="evidence" value="ECO:0007669"/>
    <property type="project" value="TreeGrafter"/>
</dbReference>
<dbReference type="SUPFAM" id="SSF52540">
    <property type="entry name" value="P-loop containing nucleoside triphosphate hydrolases"/>
    <property type="match status" value="1"/>
</dbReference>
<dbReference type="GO" id="GO:0097352">
    <property type="term" value="P:autophagosome maturation"/>
    <property type="evidence" value="ECO:0007669"/>
    <property type="project" value="TreeGrafter"/>
</dbReference>
<gene>
    <name evidence="5" type="ORF">FNK824_LOCUS41667</name>
</gene>
<dbReference type="Proteomes" id="UP000663874">
    <property type="component" value="Unassembled WGS sequence"/>
</dbReference>
<keyword evidence="2 3" id="KW-0067">ATP-binding</keyword>
<evidence type="ECO:0000256" key="3">
    <source>
        <dbReference type="RuleBase" id="RU003651"/>
    </source>
</evidence>
<name>A0A820JSQ0_9BILA</name>
<accession>A0A820JSQ0</accession>
<dbReference type="PROSITE" id="PS00674">
    <property type="entry name" value="AAA"/>
    <property type="match status" value="1"/>
</dbReference>
<evidence type="ECO:0000259" key="4">
    <source>
        <dbReference type="Pfam" id="PF00004"/>
    </source>
</evidence>
<dbReference type="GO" id="GO:0031593">
    <property type="term" value="F:polyubiquitin modification-dependent protein binding"/>
    <property type="evidence" value="ECO:0007669"/>
    <property type="project" value="TreeGrafter"/>
</dbReference>
<dbReference type="PANTHER" id="PTHR23077:SF171">
    <property type="entry name" value="NUCLEAR VALOSIN-CONTAINING PROTEIN-LIKE"/>
    <property type="match status" value="1"/>
</dbReference>
<dbReference type="AlphaFoldDB" id="A0A820JSQ0"/>
<evidence type="ECO:0000313" key="6">
    <source>
        <dbReference type="Proteomes" id="UP000663874"/>
    </source>
</evidence>
<comment type="similarity">
    <text evidence="3">Belongs to the AAA ATPase family.</text>
</comment>
<dbReference type="GO" id="GO:0005524">
    <property type="term" value="F:ATP binding"/>
    <property type="evidence" value="ECO:0007669"/>
    <property type="project" value="UniProtKB-KW"/>
</dbReference>
<comment type="caution">
    <text evidence="5">The sequence shown here is derived from an EMBL/GenBank/DDBJ whole genome shotgun (WGS) entry which is preliminary data.</text>
</comment>
<dbReference type="GO" id="GO:0005829">
    <property type="term" value="C:cytosol"/>
    <property type="evidence" value="ECO:0007669"/>
    <property type="project" value="TreeGrafter"/>
</dbReference>
<dbReference type="Pfam" id="PF00004">
    <property type="entry name" value="AAA"/>
    <property type="match status" value="1"/>
</dbReference>
<dbReference type="PANTHER" id="PTHR23077">
    <property type="entry name" value="AAA-FAMILY ATPASE"/>
    <property type="match status" value="1"/>
</dbReference>
<dbReference type="InterPro" id="IPR003959">
    <property type="entry name" value="ATPase_AAA_core"/>
</dbReference>